<reference evidence="2 3" key="1">
    <citation type="submission" date="2024-02" db="EMBL/GenBank/DDBJ databases">
        <title>Discinaceae phylogenomics.</title>
        <authorList>
            <person name="Dirks A.C."/>
            <person name="James T.Y."/>
        </authorList>
    </citation>
    <scope>NUCLEOTIDE SEQUENCE [LARGE SCALE GENOMIC DNA]</scope>
    <source>
        <strain evidence="2 3">ACD0624</strain>
    </source>
</reference>
<organism evidence="2 3">
    <name type="scientific">Discina gigas</name>
    <dbReference type="NCBI Taxonomy" id="1032678"/>
    <lineage>
        <taxon>Eukaryota</taxon>
        <taxon>Fungi</taxon>
        <taxon>Dikarya</taxon>
        <taxon>Ascomycota</taxon>
        <taxon>Pezizomycotina</taxon>
        <taxon>Pezizomycetes</taxon>
        <taxon>Pezizales</taxon>
        <taxon>Discinaceae</taxon>
        <taxon>Discina</taxon>
    </lineage>
</organism>
<gene>
    <name evidence="2" type="ORF">Q9L58_005672</name>
</gene>
<evidence type="ECO:0000259" key="1">
    <source>
        <dbReference type="PROSITE" id="PS50280"/>
    </source>
</evidence>
<dbReference type="InterPro" id="IPR050869">
    <property type="entry name" value="H3K4_H4K5_MeTrfase"/>
</dbReference>
<sequence>MADQPNCWKRKHLDTVQSDHGHGVYATQDIPWGKTILTEYPERVIQFGALDGIEDIPKDTVFGDNLSTFDDFLMSRAKAIHGKRSTLLYLFPPQPPENPRGADGVTETPEIHEGEVILVTPSIVNHSCAPNMFRVDSTNLETRRLECRFVSTRNIKVGDQLTILYDRKVFKWEFPHLRRAFLSAHYGFFCRCHKCVSQSGWRDLMPPAPAPADKVRQVSELEAYSEKLTLPLTSNKHIIPQGDIAPPGDSTGGITVPLQSIGNSAIVNKAPRKERFASWLGTTSLRTKTWLRNVPAEAKKVLGENKTPTKGPGK</sequence>
<accession>A0ABR3GHG1</accession>
<keyword evidence="3" id="KW-1185">Reference proteome</keyword>
<feature type="domain" description="SET" evidence="1">
    <location>
        <begin position="11"/>
        <end position="166"/>
    </location>
</feature>
<dbReference type="PANTHER" id="PTHR12197">
    <property type="entry name" value="HISTONE-LYSINE N-METHYLTRANSFERASE SMYD"/>
    <property type="match status" value="1"/>
</dbReference>
<dbReference type="InterPro" id="IPR046341">
    <property type="entry name" value="SET_dom_sf"/>
</dbReference>
<comment type="caution">
    <text evidence="2">The sequence shown here is derived from an EMBL/GenBank/DDBJ whole genome shotgun (WGS) entry which is preliminary data.</text>
</comment>
<proteinExistence type="predicted"/>
<dbReference type="SUPFAM" id="SSF82199">
    <property type="entry name" value="SET domain"/>
    <property type="match status" value="1"/>
</dbReference>
<dbReference type="Pfam" id="PF00856">
    <property type="entry name" value="SET"/>
    <property type="match status" value="1"/>
</dbReference>
<dbReference type="Proteomes" id="UP001447188">
    <property type="component" value="Unassembled WGS sequence"/>
</dbReference>
<evidence type="ECO:0000313" key="2">
    <source>
        <dbReference type="EMBL" id="KAL0635374.1"/>
    </source>
</evidence>
<name>A0ABR3GHG1_9PEZI</name>
<dbReference type="InterPro" id="IPR001214">
    <property type="entry name" value="SET_dom"/>
</dbReference>
<dbReference type="EMBL" id="JBBBZM010000071">
    <property type="protein sequence ID" value="KAL0635374.1"/>
    <property type="molecule type" value="Genomic_DNA"/>
</dbReference>
<protein>
    <recommendedName>
        <fullName evidence="1">SET domain-containing protein</fullName>
    </recommendedName>
</protein>
<dbReference type="Gene3D" id="2.170.270.10">
    <property type="entry name" value="SET domain"/>
    <property type="match status" value="1"/>
</dbReference>
<dbReference type="PROSITE" id="PS50280">
    <property type="entry name" value="SET"/>
    <property type="match status" value="1"/>
</dbReference>
<dbReference type="CDD" id="cd20071">
    <property type="entry name" value="SET_SMYD"/>
    <property type="match status" value="1"/>
</dbReference>
<evidence type="ECO:0000313" key="3">
    <source>
        <dbReference type="Proteomes" id="UP001447188"/>
    </source>
</evidence>